<dbReference type="RefSeq" id="WP_184942247.1">
    <property type="nucleotide sequence ID" value="NZ_BAAAWZ010000001.1"/>
</dbReference>
<evidence type="ECO:0008006" key="5">
    <source>
        <dbReference type="Google" id="ProtNLM"/>
    </source>
</evidence>
<keyword evidence="2" id="KW-1133">Transmembrane helix</keyword>
<feature type="region of interest" description="Disordered" evidence="1">
    <location>
        <begin position="1"/>
        <end position="101"/>
    </location>
</feature>
<dbReference type="AlphaFoldDB" id="A0A841D5Q4"/>
<dbReference type="EMBL" id="JACHJJ010000009">
    <property type="protein sequence ID" value="MBB5963834.1"/>
    <property type="molecule type" value="Genomic_DNA"/>
</dbReference>
<accession>A0A841D5Q4</accession>
<keyword evidence="2" id="KW-0472">Membrane</keyword>
<evidence type="ECO:0000256" key="1">
    <source>
        <dbReference type="SAM" id="MobiDB-lite"/>
    </source>
</evidence>
<gene>
    <name evidence="3" type="ORF">FHS22_003116</name>
</gene>
<sequence>MTSPDEPGDTGSRPPSGEPESRPSSDELESRLLALGDSVEVPCPPPADVARAVRARLEALPARSPQEEAPGADPAGPARRSRRPRALLPAPPGRARPAASRRRRAAAAVVVVLTALFFGATPAGRAAVVQILRLAGVELRIGDPGPLPSGMPAPLPGEERTTLEEARERAAFPIAVPAELGEPGDVRVGDGGRVVSLLWPGVRLDQYDGTLEVVYRKDLGPPWPEEADVDGSQGTWIPAHHGLSYLPREGGAPVAARIAGPTLVWQRRLVGLRLEGVTDRARAVQIARSLR</sequence>
<comment type="caution">
    <text evidence="3">The sequence shown here is derived from an EMBL/GenBank/DDBJ whole genome shotgun (WGS) entry which is preliminary data.</text>
</comment>
<feature type="compositionally biased region" description="Low complexity" evidence="1">
    <location>
        <begin position="48"/>
        <end position="78"/>
    </location>
</feature>
<proteinExistence type="predicted"/>
<evidence type="ECO:0000313" key="3">
    <source>
        <dbReference type="EMBL" id="MBB5963834.1"/>
    </source>
</evidence>
<organism evidence="3 4">
    <name type="scientific">Planomonospora venezuelensis</name>
    <dbReference type="NCBI Taxonomy" id="1999"/>
    <lineage>
        <taxon>Bacteria</taxon>
        <taxon>Bacillati</taxon>
        <taxon>Actinomycetota</taxon>
        <taxon>Actinomycetes</taxon>
        <taxon>Streptosporangiales</taxon>
        <taxon>Streptosporangiaceae</taxon>
        <taxon>Planomonospora</taxon>
    </lineage>
</organism>
<evidence type="ECO:0000256" key="2">
    <source>
        <dbReference type="SAM" id="Phobius"/>
    </source>
</evidence>
<reference evidence="3 4" key="1">
    <citation type="submission" date="2020-08" db="EMBL/GenBank/DDBJ databases">
        <title>Genomic Encyclopedia of Type Strains, Phase III (KMG-III): the genomes of soil and plant-associated and newly described type strains.</title>
        <authorList>
            <person name="Whitman W."/>
        </authorList>
    </citation>
    <scope>NUCLEOTIDE SEQUENCE [LARGE SCALE GENOMIC DNA]</scope>
    <source>
        <strain evidence="3 4">CECT 3303</strain>
    </source>
</reference>
<feature type="transmembrane region" description="Helical" evidence="2">
    <location>
        <begin position="105"/>
        <end position="124"/>
    </location>
</feature>
<evidence type="ECO:0000313" key="4">
    <source>
        <dbReference type="Proteomes" id="UP000562352"/>
    </source>
</evidence>
<protein>
    <recommendedName>
        <fullName evidence="5">DUF4367 domain-containing protein</fullName>
    </recommendedName>
</protein>
<name>A0A841D5Q4_PLAVE</name>
<feature type="compositionally biased region" description="Basic and acidic residues" evidence="1">
    <location>
        <begin position="19"/>
        <end position="30"/>
    </location>
</feature>
<keyword evidence="2" id="KW-0812">Transmembrane</keyword>
<keyword evidence="4" id="KW-1185">Reference proteome</keyword>
<dbReference type="Proteomes" id="UP000562352">
    <property type="component" value="Unassembled WGS sequence"/>
</dbReference>